<dbReference type="AlphaFoldDB" id="A0A2P6VQW4"/>
<reference evidence="4 5" key="1">
    <citation type="journal article" date="2018" name="Plant J.">
        <title>Genome sequences of Chlorella sorokiniana UTEX 1602 and Micractinium conductrix SAG 241.80: implications to maltose excretion by a green alga.</title>
        <authorList>
            <person name="Arriola M.B."/>
            <person name="Velmurugan N."/>
            <person name="Zhang Y."/>
            <person name="Plunkett M.H."/>
            <person name="Hondzo H."/>
            <person name="Barney B.M."/>
        </authorList>
    </citation>
    <scope>NUCLEOTIDE SEQUENCE [LARGE SCALE GENOMIC DNA]</scope>
    <source>
        <strain evidence="4 5">SAG 241.80</strain>
    </source>
</reference>
<dbReference type="PANTHER" id="PTHR46236">
    <property type="entry name" value="TRAF-LIKE SUPERFAMILY PROTEIN"/>
    <property type="match status" value="1"/>
</dbReference>
<feature type="compositionally biased region" description="Low complexity" evidence="2">
    <location>
        <begin position="18"/>
        <end position="40"/>
    </location>
</feature>
<dbReference type="PROSITE" id="PS50144">
    <property type="entry name" value="MATH"/>
    <property type="match status" value="1"/>
</dbReference>
<gene>
    <name evidence="4" type="primary">g25</name>
    <name evidence="4" type="ORF">C2E20_0025</name>
</gene>
<name>A0A2P6VQW4_9CHLO</name>
<keyword evidence="1" id="KW-0175">Coiled coil</keyword>
<dbReference type="InterPro" id="IPR011333">
    <property type="entry name" value="SKP1/BTB/POZ_sf"/>
</dbReference>
<evidence type="ECO:0000313" key="5">
    <source>
        <dbReference type="Proteomes" id="UP000239649"/>
    </source>
</evidence>
<keyword evidence="5" id="KW-1185">Reference proteome</keyword>
<dbReference type="InterPro" id="IPR008974">
    <property type="entry name" value="TRAF-like"/>
</dbReference>
<organism evidence="4 5">
    <name type="scientific">Micractinium conductrix</name>
    <dbReference type="NCBI Taxonomy" id="554055"/>
    <lineage>
        <taxon>Eukaryota</taxon>
        <taxon>Viridiplantae</taxon>
        <taxon>Chlorophyta</taxon>
        <taxon>core chlorophytes</taxon>
        <taxon>Trebouxiophyceae</taxon>
        <taxon>Chlorellales</taxon>
        <taxon>Chlorellaceae</taxon>
        <taxon>Chlorella clade</taxon>
        <taxon>Micractinium</taxon>
    </lineage>
</organism>
<sequence>MPLLLSRLWPWRQRRTSSDAATPGAATPAAGRRSGGAPALPAGSGSVAAFLASSRGATLDPSTLDPVAPERFYLPAGQLDLLPLADCCATVAGSRLRLHSQVAGRWGRVLCAHSSVLRGLFLGQAEGGVRGGEVDLSGAFQPCCLPDATCLLRLLYCPEEAHAANFSALAAAGRLPGVVALAHRLDADRLLAALEAYLQGVTDRLGSQQACLSALLAVLAVAQQCGRGGELEGRCLEALADRLAGAGKDWAAFAGPGGEAKLAALDAPTLAALLRRTSQRVEGGVYRPPPVLDVSGGGGSAAGGFTFCLPGFAGLGREVVYSPWVELGGCEWRLAVSPRGDSRTKGGKHLSVFLCINADRLEAAGMQEVNASGSLAALEQRDPGAAAAPPPRDHRMPLTSHTFARVADTWGYSSFVPLATLRRAERTYLAHDRLLLRAEVCVERVVPVT</sequence>
<evidence type="ECO:0000259" key="3">
    <source>
        <dbReference type="PROSITE" id="PS50144"/>
    </source>
</evidence>
<dbReference type="Proteomes" id="UP000239649">
    <property type="component" value="Unassembled WGS sequence"/>
</dbReference>
<dbReference type="Gene3D" id="2.60.210.10">
    <property type="entry name" value="Apoptosis, Tumor Necrosis Factor Receptor Associated Protein 2, Chain A"/>
    <property type="match status" value="1"/>
</dbReference>
<comment type="caution">
    <text evidence="4">The sequence shown here is derived from an EMBL/GenBank/DDBJ whole genome shotgun (WGS) entry which is preliminary data.</text>
</comment>
<feature type="domain" description="MATH" evidence="3">
    <location>
        <begin position="302"/>
        <end position="440"/>
    </location>
</feature>
<dbReference type="CDD" id="cd00121">
    <property type="entry name" value="MATH"/>
    <property type="match status" value="1"/>
</dbReference>
<proteinExistence type="predicted"/>
<evidence type="ECO:0000313" key="4">
    <source>
        <dbReference type="EMBL" id="PSC76488.1"/>
    </source>
</evidence>
<dbReference type="InterPro" id="IPR002083">
    <property type="entry name" value="MATH/TRAF_dom"/>
</dbReference>
<dbReference type="STRING" id="554055.A0A2P6VQW4"/>
<evidence type="ECO:0000256" key="2">
    <source>
        <dbReference type="SAM" id="MobiDB-lite"/>
    </source>
</evidence>
<dbReference type="PANTHER" id="PTHR46236:SF35">
    <property type="entry name" value="MATH DOMAIN-CONTAINING PROTEIN"/>
    <property type="match status" value="1"/>
</dbReference>
<evidence type="ECO:0000256" key="1">
    <source>
        <dbReference type="ARBA" id="ARBA00023054"/>
    </source>
</evidence>
<protein>
    <submittedName>
        <fullName evidence="4">MATH domain and coiled-coil domain-containing protein</fullName>
    </submittedName>
</protein>
<dbReference type="OrthoDB" id="507001at2759"/>
<accession>A0A2P6VQW4</accession>
<dbReference type="SUPFAM" id="SSF49599">
    <property type="entry name" value="TRAF domain-like"/>
    <property type="match status" value="1"/>
</dbReference>
<feature type="region of interest" description="Disordered" evidence="2">
    <location>
        <begin position="15"/>
        <end position="40"/>
    </location>
</feature>
<dbReference type="Gene3D" id="3.30.710.10">
    <property type="entry name" value="Potassium Channel Kv1.1, Chain A"/>
    <property type="match status" value="1"/>
</dbReference>
<dbReference type="InterPro" id="IPR050804">
    <property type="entry name" value="MCC"/>
</dbReference>
<dbReference type="Pfam" id="PF22486">
    <property type="entry name" value="MATH_2"/>
    <property type="match status" value="1"/>
</dbReference>
<dbReference type="EMBL" id="LHPF02000001">
    <property type="protein sequence ID" value="PSC76488.1"/>
    <property type="molecule type" value="Genomic_DNA"/>
</dbReference>